<evidence type="ECO:0000313" key="3">
    <source>
        <dbReference type="Proteomes" id="UP000636709"/>
    </source>
</evidence>
<accession>A0A835EQR7</accession>
<keyword evidence="3" id="KW-1185">Reference proteome</keyword>
<keyword evidence="1" id="KW-0472">Membrane</keyword>
<keyword evidence="1" id="KW-1133">Transmembrane helix</keyword>
<feature type="transmembrane region" description="Helical" evidence="1">
    <location>
        <begin position="95"/>
        <end position="116"/>
    </location>
</feature>
<organism evidence="2 3">
    <name type="scientific">Digitaria exilis</name>
    <dbReference type="NCBI Taxonomy" id="1010633"/>
    <lineage>
        <taxon>Eukaryota</taxon>
        <taxon>Viridiplantae</taxon>
        <taxon>Streptophyta</taxon>
        <taxon>Embryophyta</taxon>
        <taxon>Tracheophyta</taxon>
        <taxon>Spermatophyta</taxon>
        <taxon>Magnoliopsida</taxon>
        <taxon>Liliopsida</taxon>
        <taxon>Poales</taxon>
        <taxon>Poaceae</taxon>
        <taxon>PACMAD clade</taxon>
        <taxon>Panicoideae</taxon>
        <taxon>Panicodae</taxon>
        <taxon>Paniceae</taxon>
        <taxon>Anthephorinae</taxon>
        <taxon>Digitaria</taxon>
    </lineage>
</organism>
<dbReference type="EMBL" id="JACEFO010001825">
    <property type="protein sequence ID" value="KAF8700746.1"/>
    <property type="molecule type" value="Genomic_DNA"/>
</dbReference>
<keyword evidence="1" id="KW-0812">Transmembrane</keyword>
<evidence type="ECO:0000256" key="1">
    <source>
        <dbReference type="SAM" id="Phobius"/>
    </source>
</evidence>
<comment type="caution">
    <text evidence="2">The sequence shown here is derived from an EMBL/GenBank/DDBJ whole genome shotgun (WGS) entry which is preliminary data.</text>
</comment>
<dbReference type="OrthoDB" id="683386at2759"/>
<proteinExistence type="predicted"/>
<sequence>MVSNCQLTVDQRQSILLHVSLLSPSVRHGVTNFVWPLRNLAARSTHLAAADDLASTGGHADRVFRALAVASLYILVRRWRAGGAGLAERPAPAEIAAAAALCASVAWLYVLPALGLRQSSHRRRHQD</sequence>
<dbReference type="AlphaFoldDB" id="A0A835EQR7"/>
<protein>
    <submittedName>
        <fullName evidence="2">Uncharacterized protein</fullName>
    </submittedName>
</protein>
<name>A0A835EQR7_9POAL</name>
<gene>
    <name evidence="2" type="ORF">HU200_034101</name>
</gene>
<dbReference type="Proteomes" id="UP000636709">
    <property type="component" value="Unassembled WGS sequence"/>
</dbReference>
<reference evidence="2" key="1">
    <citation type="submission" date="2020-07" db="EMBL/GenBank/DDBJ databases">
        <title>Genome sequence and genetic diversity analysis of an under-domesticated orphan crop, white fonio (Digitaria exilis).</title>
        <authorList>
            <person name="Bennetzen J.L."/>
            <person name="Chen S."/>
            <person name="Ma X."/>
            <person name="Wang X."/>
            <person name="Yssel A.E.J."/>
            <person name="Chaluvadi S.R."/>
            <person name="Johnson M."/>
            <person name="Gangashetty P."/>
            <person name="Hamidou F."/>
            <person name="Sanogo M.D."/>
            <person name="Zwaenepoel A."/>
            <person name="Wallace J."/>
            <person name="Van De Peer Y."/>
            <person name="Van Deynze A."/>
        </authorList>
    </citation>
    <scope>NUCLEOTIDE SEQUENCE</scope>
    <source>
        <tissue evidence="2">Leaves</tissue>
    </source>
</reference>
<evidence type="ECO:0000313" key="2">
    <source>
        <dbReference type="EMBL" id="KAF8700746.1"/>
    </source>
</evidence>